<organism evidence="3 5">
    <name type="scientific">Anaerolinea thermolimosa</name>
    <dbReference type="NCBI Taxonomy" id="229919"/>
    <lineage>
        <taxon>Bacteria</taxon>
        <taxon>Bacillati</taxon>
        <taxon>Chloroflexota</taxon>
        <taxon>Anaerolineae</taxon>
        <taxon>Anaerolineales</taxon>
        <taxon>Anaerolineaceae</taxon>
        <taxon>Anaerolinea</taxon>
    </lineage>
</organism>
<gene>
    <name evidence="2" type="ORF">ATHL_03581</name>
    <name evidence="3" type="ORF">DEQ80_07415</name>
</gene>
<accession>A0A3D1JGG5</accession>
<dbReference type="EMBL" id="DPBP01000030">
    <property type="protein sequence ID" value="HCE17671.1"/>
    <property type="molecule type" value="Genomic_DNA"/>
</dbReference>
<feature type="region of interest" description="Disordered" evidence="1">
    <location>
        <begin position="1"/>
        <end position="29"/>
    </location>
</feature>
<evidence type="ECO:0000313" key="5">
    <source>
        <dbReference type="Proteomes" id="UP000264141"/>
    </source>
</evidence>
<dbReference type="AlphaFoldDB" id="A0A3D1JGG5"/>
<sequence>MADAARPAPTGAGTARITPVGGGKQGHNPEPPCLFDIQLDILCYTHTMQPEREYWPEWAQLLQRWGMKELAALLLESAGPLTFFLAQLVYIGQPLFGERASARRFSALANLFENQEESRSFAAFLREEKRS</sequence>
<evidence type="ECO:0000256" key="1">
    <source>
        <dbReference type="SAM" id="MobiDB-lite"/>
    </source>
</evidence>
<dbReference type="STRING" id="229919.GCA_001050195_03515"/>
<name>A0A3D1JGG5_9CHLR</name>
<proteinExistence type="predicted"/>
<protein>
    <submittedName>
        <fullName evidence="3">Uncharacterized protein</fullName>
    </submittedName>
</protein>
<dbReference type="EMBL" id="DF967967">
    <property type="protein sequence ID" value="GAP08675.1"/>
    <property type="molecule type" value="Genomic_DNA"/>
</dbReference>
<reference evidence="4" key="2">
    <citation type="submission" date="2015-07" db="EMBL/GenBank/DDBJ databases">
        <title>Draft Genome Sequences of Anaerolinea thermolimosa IMO-1, Bellilinea caldifistulae GOMI-1, Leptolinea tardivitalis YMTK-2, Levilinea saccharolytica KIBI-1,Longilinea arvoryzae KOME-1, Previously Described as Members of the Anaerolineaceae (Chloroflexi).</title>
        <authorList>
            <person name="Sekiguchi Y."/>
            <person name="Ohashi A."/>
            <person name="Matsuura N."/>
            <person name="Tourlousse M.D."/>
        </authorList>
    </citation>
    <scope>NUCLEOTIDE SEQUENCE [LARGE SCALE GENOMIC DNA]</scope>
    <source>
        <strain evidence="4">IMO-1</strain>
    </source>
</reference>
<evidence type="ECO:0000313" key="2">
    <source>
        <dbReference type="EMBL" id="GAP08675.1"/>
    </source>
</evidence>
<evidence type="ECO:0000313" key="4">
    <source>
        <dbReference type="Proteomes" id="UP000253922"/>
    </source>
</evidence>
<keyword evidence="4" id="KW-1185">Reference proteome</keyword>
<evidence type="ECO:0000313" key="3">
    <source>
        <dbReference type="EMBL" id="HCE17671.1"/>
    </source>
</evidence>
<dbReference type="Proteomes" id="UP000253922">
    <property type="component" value="Unassembled WGS sequence"/>
</dbReference>
<reference evidence="3 5" key="3">
    <citation type="journal article" date="2018" name="Nat. Biotechnol.">
        <title>A standardized bacterial taxonomy based on genome phylogeny substantially revises the tree of life.</title>
        <authorList>
            <person name="Parks D.H."/>
            <person name="Chuvochina M."/>
            <person name="Waite D.W."/>
            <person name="Rinke C."/>
            <person name="Skarshewski A."/>
            <person name="Chaumeil P.A."/>
            <person name="Hugenholtz P."/>
        </authorList>
    </citation>
    <scope>NUCLEOTIDE SEQUENCE [LARGE SCALE GENOMIC DNA]</scope>
    <source>
        <strain evidence="3">UBA8781</strain>
    </source>
</reference>
<dbReference type="OrthoDB" id="166313at2"/>
<feature type="compositionally biased region" description="Low complexity" evidence="1">
    <location>
        <begin position="1"/>
        <end position="16"/>
    </location>
</feature>
<dbReference type="Proteomes" id="UP000264141">
    <property type="component" value="Unassembled WGS sequence"/>
</dbReference>
<reference evidence="2" key="1">
    <citation type="journal article" date="2015" name="Genome Announc.">
        <title>Draft Genome Sequences of Anaerolinea thermolimosa IMO-1, Bellilinea caldifistulae GOMI-1, Leptolinea tardivitalis YMTK-2, Levilinea saccharolytica KIBI-1, Longilinea arvoryzae KOME-1, Previously Described as Members of the Class Anaerolineae (Chloroflexi).</title>
        <authorList>
            <person name="Matsuura N."/>
            <person name="Tourlousse M.D."/>
            <person name="Ohashi A."/>
            <person name="Hugenholtz P."/>
            <person name="Sekiguchi Y."/>
        </authorList>
    </citation>
    <scope>NUCLEOTIDE SEQUENCE</scope>
    <source>
        <strain evidence="2">IMO-1</strain>
    </source>
</reference>